<protein>
    <submittedName>
        <fullName evidence="1">Uncharacterized protein</fullName>
    </submittedName>
</protein>
<dbReference type="Proteomes" id="UP000245370">
    <property type="component" value="Unassembled WGS sequence"/>
</dbReference>
<accession>A0A2U2XAF3</accession>
<dbReference type="AlphaFoldDB" id="A0A2U2XAF3"/>
<gene>
    <name evidence="1" type="ORF">DIT68_12650</name>
</gene>
<proteinExistence type="predicted"/>
<evidence type="ECO:0000313" key="2">
    <source>
        <dbReference type="Proteomes" id="UP000245370"/>
    </source>
</evidence>
<reference evidence="1 2" key="1">
    <citation type="submission" date="2018-05" db="EMBL/GenBank/DDBJ databases">
        <title>Brumimicrobium oceani sp. nov., isolated from coastal sediment.</title>
        <authorList>
            <person name="Kou Y."/>
        </authorList>
    </citation>
    <scope>NUCLEOTIDE SEQUENCE [LARGE SCALE GENOMIC DNA]</scope>
    <source>
        <strain evidence="1 2">C305</strain>
    </source>
</reference>
<keyword evidence="2" id="KW-1185">Reference proteome</keyword>
<sequence length="204" mass="23340">MKYLLIISLLVFFSCKKERTFHITAKNAATGEPYPGLSYEIQRSWSGAFENKYKSVGSGVLDANGEAFFTKRLHDNSSYSISVAPPPNTCYISDSDLHAGGDKNFDAAFEFAECAYLKLKIKNVNCESPNDEMSLYQGNQIGSFNYTQPWEHNGCTFWESNGYSNIPMGEQYYKWEVTRNNITTTYYDTIYLNAGEYRTYEINY</sequence>
<dbReference type="PROSITE" id="PS51257">
    <property type="entry name" value="PROKAR_LIPOPROTEIN"/>
    <property type="match status" value="1"/>
</dbReference>
<reference evidence="1 2" key="2">
    <citation type="submission" date="2018-05" db="EMBL/GenBank/DDBJ databases">
        <authorList>
            <person name="Lanie J.A."/>
            <person name="Ng W.-L."/>
            <person name="Kazmierczak K.M."/>
            <person name="Andrzejewski T.M."/>
            <person name="Davidsen T.M."/>
            <person name="Wayne K.J."/>
            <person name="Tettelin H."/>
            <person name="Glass J.I."/>
            <person name="Rusch D."/>
            <person name="Podicherti R."/>
            <person name="Tsui H.-C.T."/>
            <person name="Winkler M.E."/>
        </authorList>
    </citation>
    <scope>NUCLEOTIDE SEQUENCE [LARGE SCALE GENOMIC DNA]</scope>
    <source>
        <strain evidence="1 2">C305</strain>
    </source>
</reference>
<evidence type="ECO:0000313" key="1">
    <source>
        <dbReference type="EMBL" id="PWH84774.1"/>
    </source>
</evidence>
<organism evidence="1 2">
    <name type="scientific">Brumimicrobium oceani</name>
    <dbReference type="NCBI Taxonomy" id="2100725"/>
    <lineage>
        <taxon>Bacteria</taxon>
        <taxon>Pseudomonadati</taxon>
        <taxon>Bacteroidota</taxon>
        <taxon>Flavobacteriia</taxon>
        <taxon>Flavobacteriales</taxon>
        <taxon>Crocinitomicaceae</taxon>
        <taxon>Brumimicrobium</taxon>
    </lineage>
</organism>
<name>A0A2U2XAF3_9FLAO</name>
<dbReference type="OrthoDB" id="1467787at2"/>
<dbReference type="EMBL" id="QFRJ01000011">
    <property type="protein sequence ID" value="PWH84774.1"/>
    <property type="molecule type" value="Genomic_DNA"/>
</dbReference>
<dbReference type="RefSeq" id="WP_109360181.1">
    <property type="nucleotide sequence ID" value="NZ_QFRJ01000011.1"/>
</dbReference>
<comment type="caution">
    <text evidence="1">The sequence shown here is derived from an EMBL/GenBank/DDBJ whole genome shotgun (WGS) entry which is preliminary data.</text>
</comment>